<evidence type="ECO:0000256" key="4">
    <source>
        <dbReference type="ARBA" id="ARBA00022692"/>
    </source>
</evidence>
<organism evidence="9 10">
    <name type="scientific">Paenibacillus anseongense</name>
    <dbReference type="NCBI Taxonomy" id="2682845"/>
    <lineage>
        <taxon>Bacteria</taxon>
        <taxon>Bacillati</taxon>
        <taxon>Bacillota</taxon>
        <taxon>Bacilli</taxon>
        <taxon>Bacillales</taxon>
        <taxon>Paenibacillaceae</taxon>
        <taxon>Paenibacillus</taxon>
    </lineage>
</organism>
<dbReference type="SUPFAM" id="SSF161098">
    <property type="entry name" value="MetI-like"/>
    <property type="match status" value="1"/>
</dbReference>
<sequence length="304" mass="34599">MTSKKDLFVKDFLLNKSLYLMMLPVLIYYAVFHYAPMYGAIIAFKDFSPMKGILASDWVGLQNFKDFINSFYFWRILKNTLVLSLYSILFEFPAPILLALLMNELKNKIFSRFVQSVSYMPHFISMVVICGIITDFTNSGGVINSLMASFGGDGQALLQKPEYFRSIYVLSEIWQKVGWESIIYMAALMGIDQEQYEAAKIDGASRWKQILYITLPGIAPTIAIMFILRMGHLLNVGFEKIILLYNPVTYSTADVISSYVYRKGLLEFNWGFSASVGLFNSVINLILLVAANQLSRKISKNGLW</sequence>
<evidence type="ECO:0000256" key="3">
    <source>
        <dbReference type="ARBA" id="ARBA00022475"/>
    </source>
</evidence>
<evidence type="ECO:0000313" key="10">
    <source>
        <dbReference type="Proteomes" id="UP000467637"/>
    </source>
</evidence>
<dbReference type="Pfam" id="PF00528">
    <property type="entry name" value="BPD_transp_1"/>
    <property type="match status" value="1"/>
</dbReference>
<dbReference type="InterPro" id="IPR050809">
    <property type="entry name" value="UgpAE/MalFG_permease"/>
</dbReference>
<dbReference type="PROSITE" id="PS50928">
    <property type="entry name" value="ABC_TM1"/>
    <property type="match status" value="1"/>
</dbReference>
<evidence type="ECO:0000256" key="5">
    <source>
        <dbReference type="ARBA" id="ARBA00022989"/>
    </source>
</evidence>
<dbReference type="Gene3D" id="1.10.3720.10">
    <property type="entry name" value="MetI-like"/>
    <property type="match status" value="1"/>
</dbReference>
<dbReference type="CDD" id="cd06261">
    <property type="entry name" value="TM_PBP2"/>
    <property type="match status" value="1"/>
</dbReference>
<dbReference type="Proteomes" id="UP000467637">
    <property type="component" value="Unassembled WGS sequence"/>
</dbReference>
<dbReference type="EMBL" id="WSEM01000008">
    <property type="protein sequence ID" value="MVQ34703.1"/>
    <property type="molecule type" value="Genomic_DNA"/>
</dbReference>
<feature type="transmembrane region" description="Helical" evidence="7">
    <location>
        <begin position="270"/>
        <end position="291"/>
    </location>
</feature>
<evidence type="ECO:0000256" key="7">
    <source>
        <dbReference type="RuleBase" id="RU363032"/>
    </source>
</evidence>
<accession>A0ABW9U5M9</accession>
<keyword evidence="5 7" id="KW-1133">Transmembrane helix</keyword>
<dbReference type="InterPro" id="IPR000515">
    <property type="entry name" value="MetI-like"/>
</dbReference>
<keyword evidence="2 7" id="KW-0813">Transport</keyword>
<feature type="transmembrane region" description="Helical" evidence="7">
    <location>
        <begin position="81"/>
        <end position="102"/>
    </location>
</feature>
<evidence type="ECO:0000256" key="2">
    <source>
        <dbReference type="ARBA" id="ARBA00022448"/>
    </source>
</evidence>
<feature type="transmembrane region" description="Helical" evidence="7">
    <location>
        <begin position="210"/>
        <end position="228"/>
    </location>
</feature>
<reference evidence="9 10" key="1">
    <citation type="submission" date="2019-12" db="EMBL/GenBank/DDBJ databases">
        <authorList>
            <person name="Huq M.A."/>
        </authorList>
    </citation>
    <scope>NUCLEOTIDE SEQUENCE [LARGE SCALE GENOMIC DNA]</scope>
    <source>
        <strain evidence="9 10">MAH-34</strain>
    </source>
</reference>
<evidence type="ECO:0000256" key="6">
    <source>
        <dbReference type="ARBA" id="ARBA00023136"/>
    </source>
</evidence>
<feature type="transmembrane region" description="Helical" evidence="7">
    <location>
        <begin position="12"/>
        <end position="31"/>
    </location>
</feature>
<proteinExistence type="inferred from homology"/>
<name>A0ABW9U5M9_9BACL</name>
<keyword evidence="3" id="KW-1003">Cell membrane</keyword>
<evidence type="ECO:0000256" key="1">
    <source>
        <dbReference type="ARBA" id="ARBA00004651"/>
    </source>
</evidence>
<dbReference type="PANTHER" id="PTHR43227">
    <property type="entry name" value="BLL4140 PROTEIN"/>
    <property type="match status" value="1"/>
</dbReference>
<keyword evidence="6 7" id="KW-0472">Membrane</keyword>
<gene>
    <name evidence="9" type="ORF">GON05_08555</name>
</gene>
<comment type="subcellular location">
    <subcellularLocation>
        <location evidence="1 7">Cell membrane</location>
        <topology evidence="1 7">Multi-pass membrane protein</topology>
    </subcellularLocation>
</comment>
<dbReference type="InterPro" id="IPR035906">
    <property type="entry name" value="MetI-like_sf"/>
</dbReference>
<keyword evidence="4 7" id="KW-0812">Transmembrane</keyword>
<comment type="caution">
    <text evidence="9">The sequence shown here is derived from an EMBL/GenBank/DDBJ whole genome shotgun (WGS) entry which is preliminary data.</text>
</comment>
<keyword evidence="10" id="KW-1185">Reference proteome</keyword>
<evidence type="ECO:0000313" key="9">
    <source>
        <dbReference type="EMBL" id="MVQ34703.1"/>
    </source>
</evidence>
<dbReference type="RefSeq" id="WP_157318745.1">
    <property type="nucleotide sequence ID" value="NZ_WSEM01000008.1"/>
</dbReference>
<evidence type="ECO:0000259" key="8">
    <source>
        <dbReference type="PROSITE" id="PS50928"/>
    </source>
</evidence>
<dbReference type="PANTHER" id="PTHR43227:SF11">
    <property type="entry name" value="BLL4140 PROTEIN"/>
    <property type="match status" value="1"/>
</dbReference>
<feature type="domain" description="ABC transmembrane type-1" evidence="8">
    <location>
        <begin position="77"/>
        <end position="291"/>
    </location>
</feature>
<comment type="similarity">
    <text evidence="7">Belongs to the binding-protein-dependent transport system permease family.</text>
</comment>
<protein>
    <submittedName>
        <fullName evidence="9">ABC transporter permease subunit</fullName>
    </submittedName>
</protein>